<dbReference type="EMBL" id="UOGC01000165">
    <property type="protein sequence ID" value="VAX24465.1"/>
    <property type="molecule type" value="Genomic_DNA"/>
</dbReference>
<dbReference type="InterPro" id="IPR001874">
    <property type="entry name" value="DHquinase_II"/>
</dbReference>
<proteinExistence type="predicted"/>
<dbReference type="Gene3D" id="3.40.50.9100">
    <property type="entry name" value="Dehydroquinase, class II"/>
    <property type="match status" value="1"/>
</dbReference>
<dbReference type="SUPFAM" id="SSF52304">
    <property type="entry name" value="Type II 3-dehydroquinate dehydratase"/>
    <property type="match status" value="1"/>
</dbReference>
<evidence type="ECO:0000256" key="1">
    <source>
        <dbReference type="ARBA" id="ARBA00012060"/>
    </source>
</evidence>
<dbReference type="PANTHER" id="PTHR21272:SF3">
    <property type="entry name" value="CATABOLIC 3-DEHYDROQUINASE"/>
    <property type="match status" value="1"/>
</dbReference>
<dbReference type="GO" id="GO:0003855">
    <property type="term" value="F:3-dehydroquinate dehydratase activity"/>
    <property type="evidence" value="ECO:0007669"/>
    <property type="project" value="UniProtKB-EC"/>
</dbReference>
<dbReference type="AlphaFoldDB" id="A0A3B1CYP6"/>
<keyword evidence="2 3" id="KW-0456">Lyase</keyword>
<sequence>MGRRKVLVVHGPNLNMLGKRETGIYGDLDYDGLNLKIVEKAEELGLEVEIKQSNHEGELVDIIQNQGA</sequence>
<dbReference type="Pfam" id="PF01220">
    <property type="entry name" value="DHquinase_II"/>
    <property type="match status" value="1"/>
</dbReference>
<dbReference type="PANTHER" id="PTHR21272">
    <property type="entry name" value="CATABOLIC 3-DEHYDROQUINASE"/>
    <property type="match status" value="1"/>
</dbReference>
<dbReference type="PROSITE" id="PS01029">
    <property type="entry name" value="DEHYDROQUINASE_II"/>
    <property type="match status" value="1"/>
</dbReference>
<organism evidence="3">
    <name type="scientific">hydrothermal vent metagenome</name>
    <dbReference type="NCBI Taxonomy" id="652676"/>
    <lineage>
        <taxon>unclassified sequences</taxon>
        <taxon>metagenomes</taxon>
        <taxon>ecological metagenomes</taxon>
    </lineage>
</organism>
<dbReference type="EC" id="4.2.1.10" evidence="1"/>
<dbReference type="GO" id="GO:0019631">
    <property type="term" value="P:quinate catabolic process"/>
    <property type="evidence" value="ECO:0007669"/>
    <property type="project" value="TreeGrafter"/>
</dbReference>
<name>A0A3B1CYP6_9ZZZZ</name>
<dbReference type="InterPro" id="IPR018509">
    <property type="entry name" value="DHquinase_II_CS"/>
</dbReference>
<reference evidence="3" key="1">
    <citation type="submission" date="2018-06" db="EMBL/GenBank/DDBJ databases">
        <authorList>
            <person name="Zhirakovskaya E."/>
        </authorList>
    </citation>
    <scope>NUCLEOTIDE SEQUENCE</scope>
</reference>
<evidence type="ECO:0000313" key="3">
    <source>
        <dbReference type="EMBL" id="VAX24465.1"/>
    </source>
</evidence>
<dbReference type="InterPro" id="IPR036441">
    <property type="entry name" value="DHquinase_II_sf"/>
</dbReference>
<protein>
    <recommendedName>
        <fullName evidence="1">3-dehydroquinate dehydratase</fullName>
        <ecNumber evidence="1">4.2.1.10</ecNumber>
    </recommendedName>
</protein>
<feature type="non-terminal residue" evidence="3">
    <location>
        <position position="68"/>
    </location>
</feature>
<accession>A0A3B1CYP6</accession>
<evidence type="ECO:0000256" key="2">
    <source>
        <dbReference type="ARBA" id="ARBA00023239"/>
    </source>
</evidence>
<gene>
    <name evidence="3" type="ORF">MNBD_NITROSPINAE01-70</name>
</gene>